<dbReference type="Gene3D" id="3.80.10.10">
    <property type="entry name" value="Ribonuclease Inhibitor"/>
    <property type="match status" value="1"/>
</dbReference>
<dbReference type="EMBL" id="OZ034819">
    <property type="protein sequence ID" value="CAL1392429.1"/>
    <property type="molecule type" value="Genomic_DNA"/>
</dbReference>
<dbReference type="InterPro" id="IPR055411">
    <property type="entry name" value="LRR_FXL15/At3g58940/PEG3-like"/>
</dbReference>
<dbReference type="PANTHER" id="PTHR31639">
    <property type="entry name" value="F-BOX PROTEIN-LIKE"/>
    <property type="match status" value="1"/>
</dbReference>
<dbReference type="PROSITE" id="PS50181">
    <property type="entry name" value="FBOX"/>
    <property type="match status" value="1"/>
</dbReference>
<accession>A0AAV2F2N5</accession>
<dbReference type="InterPro" id="IPR006566">
    <property type="entry name" value="FBD"/>
</dbReference>
<feature type="domain" description="F-box" evidence="1">
    <location>
        <begin position="9"/>
        <end position="43"/>
    </location>
</feature>
<dbReference type="AlphaFoldDB" id="A0AAV2F2N5"/>
<keyword evidence="3" id="KW-1185">Reference proteome</keyword>
<dbReference type="SUPFAM" id="SSF81383">
    <property type="entry name" value="F-box domain"/>
    <property type="match status" value="1"/>
</dbReference>
<dbReference type="InterPro" id="IPR032675">
    <property type="entry name" value="LRR_dom_sf"/>
</dbReference>
<name>A0AAV2F2N5_9ROSI</name>
<dbReference type="InterPro" id="IPR036047">
    <property type="entry name" value="F-box-like_dom_sf"/>
</dbReference>
<dbReference type="InterPro" id="IPR001810">
    <property type="entry name" value="F-box_dom"/>
</dbReference>
<dbReference type="Pfam" id="PF08387">
    <property type="entry name" value="FBD"/>
    <property type="match status" value="1"/>
</dbReference>
<evidence type="ECO:0000259" key="1">
    <source>
        <dbReference type="PROSITE" id="PS50181"/>
    </source>
</evidence>
<organism evidence="2 3">
    <name type="scientific">Linum trigynum</name>
    <dbReference type="NCBI Taxonomy" id="586398"/>
    <lineage>
        <taxon>Eukaryota</taxon>
        <taxon>Viridiplantae</taxon>
        <taxon>Streptophyta</taxon>
        <taxon>Embryophyta</taxon>
        <taxon>Tracheophyta</taxon>
        <taxon>Spermatophyta</taxon>
        <taxon>Magnoliopsida</taxon>
        <taxon>eudicotyledons</taxon>
        <taxon>Gunneridae</taxon>
        <taxon>Pentapetalae</taxon>
        <taxon>rosids</taxon>
        <taxon>fabids</taxon>
        <taxon>Malpighiales</taxon>
        <taxon>Linaceae</taxon>
        <taxon>Linum</taxon>
    </lineage>
</organism>
<gene>
    <name evidence="2" type="ORF">LTRI10_LOCUS33076</name>
</gene>
<reference evidence="2 3" key="1">
    <citation type="submission" date="2024-04" db="EMBL/GenBank/DDBJ databases">
        <authorList>
            <person name="Fracassetti M."/>
        </authorList>
    </citation>
    <scope>NUCLEOTIDE SEQUENCE [LARGE SCALE GENOMIC DNA]</scope>
</reference>
<dbReference type="SUPFAM" id="SSF52047">
    <property type="entry name" value="RNI-like"/>
    <property type="match status" value="1"/>
</dbReference>
<evidence type="ECO:0000313" key="2">
    <source>
        <dbReference type="EMBL" id="CAL1392429.1"/>
    </source>
</evidence>
<protein>
    <recommendedName>
        <fullName evidence="1">F-box domain-containing protein</fullName>
    </recommendedName>
</protein>
<evidence type="ECO:0000313" key="3">
    <source>
        <dbReference type="Proteomes" id="UP001497516"/>
    </source>
</evidence>
<dbReference type="InterPro" id="IPR053781">
    <property type="entry name" value="F-box_AtFBL13-like"/>
</dbReference>
<sequence length="412" mass="46389">MKRVCESSGDRITNLPADVLQRILVLLPIKDAIKTATLSTKWRREWKSIPHLVIDDNFAVQKGCPSQPTQAITMIDESLLPNIYKVLMLHNGPITKFELSISRFFIGPSHQNAMDQIILHLSDHRGLSLSELSLVSLAAQVYKLHSALFSCLHISRLRLSHCELRQPSWFVGFSKLRVLELSTVTLPADFFENFLHKCPVLETLKVSVCPGTPSNLEIATPCLQEFCFSGCFKRICFKSTPLLKLVSIHKRSVYVENPQDMAAFFASLPALQRFSAEGYLIGYLAAAGAANNIPIRLPNPLHQLKSLELNKLYLGSLMNVRVFSCLIMSSPNLVELRIKRLKEFEFREIHGVRVELDLVGFVLASAPLLEKVHITPVGRLEPGKVFGFMKEVMQYKRASKEAEVIYAGRYEG</sequence>
<dbReference type="Proteomes" id="UP001497516">
    <property type="component" value="Chromosome 6"/>
</dbReference>
<dbReference type="Pfam" id="PF24758">
    <property type="entry name" value="LRR_At5g56370"/>
    <property type="match status" value="1"/>
</dbReference>
<dbReference type="Pfam" id="PF00646">
    <property type="entry name" value="F-box"/>
    <property type="match status" value="1"/>
</dbReference>
<proteinExistence type="predicted"/>
<dbReference type="PANTHER" id="PTHR31639:SF312">
    <property type="entry name" value="CYCLIN-LIKE F-BOX"/>
    <property type="match status" value="1"/>
</dbReference>
<dbReference type="CDD" id="cd22160">
    <property type="entry name" value="F-box_AtFBL13-like"/>
    <property type="match status" value="1"/>
</dbReference>